<dbReference type="PANTHER" id="PTHR28207">
    <property type="entry name" value="ATP SYNTHASE SUBUNIT H, MITOCHONDRIAL"/>
    <property type="match status" value="1"/>
</dbReference>
<feature type="region of interest" description="Disordered" evidence="1">
    <location>
        <begin position="13"/>
        <end position="46"/>
    </location>
</feature>
<gene>
    <name evidence="2" type="ORF">MJAP1_001169</name>
</gene>
<keyword evidence="3" id="KW-1185">Reference proteome</keyword>
<dbReference type="GeneID" id="85224818"/>
<name>A0AAF0J9J2_9BASI</name>
<dbReference type="InterPro" id="IPR019711">
    <property type="entry name" value="ATP_synth_F0_suH"/>
</dbReference>
<evidence type="ECO:0000313" key="3">
    <source>
        <dbReference type="Proteomes" id="UP001217754"/>
    </source>
</evidence>
<dbReference type="GO" id="GO:0046933">
    <property type="term" value="F:proton-transporting ATP synthase activity, rotational mechanism"/>
    <property type="evidence" value="ECO:0007669"/>
    <property type="project" value="TreeGrafter"/>
</dbReference>
<protein>
    <submittedName>
        <fullName evidence="2">Uncharacterized protein</fullName>
    </submittedName>
</protein>
<reference evidence="2" key="1">
    <citation type="submission" date="2023-03" db="EMBL/GenBank/DDBJ databases">
        <title>Mating type loci evolution in Malassezia.</title>
        <authorList>
            <person name="Coelho M.A."/>
        </authorList>
    </citation>
    <scope>NUCLEOTIDE SEQUENCE</scope>
    <source>
        <strain evidence="2">CBS 9431</strain>
    </source>
</reference>
<dbReference type="PANTHER" id="PTHR28207:SF1">
    <property type="entry name" value="ATP SYNTHASE SUBUNIT H, MITOCHONDRIAL"/>
    <property type="match status" value="1"/>
</dbReference>
<dbReference type="RefSeq" id="XP_060121117.1">
    <property type="nucleotide sequence ID" value="XM_060265134.1"/>
</dbReference>
<dbReference type="AlphaFoldDB" id="A0AAF0J9J2"/>
<sequence length="95" mass="10322">MASELYLKELQNFEAPKKSADAHKGAVREFQQPAAPKQPASATASEITSQLDAFQGYEPDAVPEAARGEEEVAETQDVNAYLAELQADPKLEAHH</sequence>
<organism evidence="2 3">
    <name type="scientific">Malassezia japonica</name>
    <dbReference type="NCBI Taxonomy" id="223818"/>
    <lineage>
        <taxon>Eukaryota</taxon>
        <taxon>Fungi</taxon>
        <taxon>Dikarya</taxon>
        <taxon>Basidiomycota</taxon>
        <taxon>Ustilaginomycotina</taxon>
        <taxon>Malasseziomycetes</taxon>
        <taxon>Malasseziales</taxon>
        <taxon>Malasseziaceae</taxon>
        <taxon>Malassezia</taxon>
    </lineage>
</organism>
<feature type="compositionally biased region" description="Low complexity" evidence="1">
    <location>
        <begin position="31"/>
        <end position="44"/>
    </location>
</feature>
<accession>A0AAF0J9J2</accession>
<dbReference type="EMBL" id="CP119959">
    <property type="protein sequence ID" value="WFD38220.1"/>
    <property type="molecule type" value="Genomic_DNA"/>
</dbReference>
<evidence type="ECO:0000256" key="1">
    <source>
        <dbReference type="SAM" id="MobiDB-lite"/>
    </source>
</evidence>
<dbReference type="Pfam" id="PF10775">
    <property type="entry name" value="ATP_sub_h"/>
    <property type="match status" value="1"/>
</dbReference>
<dbReference type="Proteomes" id="UP001217754">
    <property type="component" value="Chromosome 2"/>
</dbReference>
<feature type="compositionally biased region" description="Basic and acidic residues" evidence="1">
    <location>
        <begin position="15"/>
        <end position="27"/>
    </location>
</feature>
<proteinExistence type="predicted"/>
<evidence type="ECO:0000313" key="2">
    <source>
        <dbReference type="EMBL" id="WFD38220.1"/>
    </source>
</evidence>